<accession>A0A645CP05</accession>
<organism evidence="1">
    <name type="scientific">bioreactor metagenome</name>
    <dbReference type="NCBI Taxonomy" id="1076179"/>
    <lineage>
        <taxon>unclassified sequences</taxon>
        <taxon>metagenomes</taxon>
        <taxon>ecological metagenomes</taxon>
    </lineage>
</organism>
<proteinExistence type="predicted"/>
<comment type="caution">
    <text evidence="1">The sequence shown here is derived from an EMBL/GenBank/DDBJ whole genome shotgun (WGS) entry which is preliminary data.</text>
</comment>
<dbReference type="AlphaFoldDB" id="A0A645CP05"/>
<sequence>MPPQHGRTRNRHGVEPFKDASLHIHKQTESRIGDSARNRHQQNAGQQVVHIVIRAGLNGTAKHIDKQQHKRNRHDGDRDNGVHASKYMTHGTREHNSYIADDVFLCRFHLLFLLLPDDCEKYFFQCGLLFNVFNLCGRKKLYQLRERAAHDNPALM</sequence>
<evidence type="ECO:0000313" key="1">
    <source>
        <dbReference type="EMBL" id="MPM78647.1"/>
    </source>
</evidence>
<gene>
    <name evidence="1" type="ORF">SDC9_125658</name>
</gene>
<reference evidence="1" key="1">
    <citation type="submission" date="2019-08" db="EMBL/GenBank/DDBJ databases">
        <authorList>
            <person name="Kucharzyk K."/>
            <person name="Murdoch R.W."/>
            <person name="Higgins S."/>
            <person name="Loffler F."/>
        </authorList>
    </citation>
    <scope>NUCLEOTIDE SEQUENCE</scope>
</reference>
<dbReference type="EMBL" id="VSSQ01028784">
    <property type="protein sequence ID" value="MPM78647.1"/>
    <property type="molecule type" value="Genomic_DNA"/>
</dbReference>
<name>A0A645CP05_9ZZZZ</name>
<protein>
    <submittedName>
        <fullName evidence="1">Uncharacterized protein</fullName>
    </submittedName>
</protein>